<dbReference type="Pfam" id="PF06455">
    <property type="entry name" value="NADH5_C"/>
    <property type="match status" value="1"/>
</dbReference>
<evidence type="ECO:0000256" key="13">
    <source>
        <dbReference type="ARBA" id="ARBA00023128"/>
    </source>
</evidence>
<evidence type="ECO:0000259" key="18">
    <source>
        <dbReference type="Pfam" id="PF00662"/>
    </source>
</evidence>
<evidence type="ECO:0000259" key="17">
    <source>
        <dbReference type="Pfam" id="PF00361"/>
    </source>
</evidence>
<evidence type="ECO:0000256" key="8">
    <source>
        <dbReference type="ARBA" id="ARBA00022967"/>
    </source>
</evidence>
<evidence type="ECO:0000256" key="3">
    <source>
        <dbReference type="ARBA" id="ARBA00021096"/>
    </source>
</evidence>
<dbReference type="GO" id="GO:0005743">
    <property type="term" value="C:mitochondrial inner membrane"/>
    <property type="evidence" value="ECO:0007669"/>
    <property type="project" value="UniProtKB-SubCell"/>
</dbReference>
<sequence length="612" mass="67620">MHATPLAMTSSLIMVFAILASPLLSTLTPEMKPSAWASTHVKTSVKLSFFISLLPLFMFFNEGVETITTSWTWMNTSCFDISLSLKFDQYSIIFVPIALYVTWSILEFASWYMHADPNMNRFFKYLLIFLISMLILVTANNMFQLFIGWEGVGIMSFLLIGWWSGRTDANTSALQAVLYNRVGDIGLIFAMAWMATNLNSWEMQQIFITSKDFDLTFPLLGLILAATGKSAQFGLHPWLPAAMEGPTPVSALLHSSTMVVAGIFLLVRMSPLLENNQTALTTCLCLGALTTLFTATCALTQNDIKKIIAFSTSSQLGLMMVTIGLNQPQLAFLHICTHAFFKAMLFLCSGAIIHSLNDEQDIRKMGGMHHLTPFTSSSLTIGSLALTGTPFLAGFFSKDAIIEALNTSHLNAWALTLTLLATSFTAIYSLRVIFFVSMGHPRFNSLSPINENSSPMINPIKRLAWGSIIAGLLLIFNTLPLKTPVMTMAPPLKLTALIVTVAGLLLALELASLTSKQHQTNPNLAFHHFSNMLGFFPSIIHRLFPKINLTLGQMIATQMVDQTWLEKMGPKAITAFNLPLIIITSNTQQGLIKTYLAFFLLTITLTVLLTIY</sequence>
<dbReference type="GO" id="GO:0008137">
    <property type="term" value="F:NADH dehydrogenase (ubiquinone) activity"/>
    <property type="evidence" value="ECO:0007669"/>
    <property type="project" value="UniProtKB-EC"/>
</dbReference>
<name>A0A679DRA4_9TELE</name>
<reference evidence="20" key="1">
    <citation type="submission" date="2019-07" db="EMBL/GenBank/DDBJ databases">
        <title>Taxonomic uncertainty in ocean warming target species Leptoclinus maculatus (Stichaeidae: Zoarcales) and an updated mitogenomic phylogeny of the Perciformes based on 182 complete mitochondrial genomes.</title>
        <authorList>
            <person name="Poulsen J.Y."/>
            <person name="Satoh T.P."/>
            <person name="Sado T."/>
            <person name="Hlidberg J."/>
            <person name="Ho H."/>
            <person name="Miya M."/>
        </authorList>
    </citation>
    <scope>NUCLEOTIDE SEQUENCE</scope>
</reference>
<feature type="transmembrane region" description="Helical" evidence="16">
    <location>
        <begin position="494"/>
        <end position="513"/>
    </location>
</feature>
<evidence type="ECO:0000256" key="11">
    <source>
        <dbReference type="ARBA" id="ARBA00023027"/>
    </source>
</evidence>
<dbReference type="Pfam" id="PF00662">
    <property type="entry name" value="Proton_antipo_N"/>
    <property type="match status" value="1"/>
</dbReference>
<feature type="transmembrane region" description="Helical" evidence="16">
    <location>
        <begin position="307"/>
        <end position="325"/>
    </location>
</feature>
<gene>
    <name evidence="20" type="primary">ND5</name>
</gene>
<keyword evidence="8" id="KW-1278">Translocase</keyword>
<feature type="transmembrane region" description="Helical" evidence="16">
    <location>
        <begin position="463"/>
        <end position="482"/>
    </location>
</feature>
<evidence type="ECO:0000256" key="2">
    <source>
        <dbReference type="ARBA" id="ARBA00012944"/>
    </source>
</evidence>
<evidence type="ECO:0000256" key="5">
    <source>
        <dbReference type="ARBA" id="ARBA00022660"/>
    </source>
</evidence>
<dbReference type="InterPro" id="IPR001516">
    <property type="entry name" value="Proton_antipo_N"/>
</dbReference>
<evidence type="ECO:0000256" key="15">
    <source>
        <dbReference type="ARBA" id="ARBA00049551"/>
    </source>
</evidence>
<dbReference type="PANTHER" id="PTHR42829:SF2">
    <property type="entry name" value="NADH-UBIQUINONE OXIDOREDUCTASE CHAIN 5"/>
    <property type="match status" value="1"/>
</dbReference>
<comment type="subcellular location">
    <subcellularLocation>
        <location evidence="1">Mitochondrion inner membrane</location>
        <topology evidence="1">Multi-pass membrane protein</topology>
    </subcellularLocation>
</comment>
<feature type="domain" description="NADH dehydrogenase subunit 5 C-terminal" evidence="19">
    <location>
        <begin position="428"/>
        <end position="609"/>
    </location>
</feature>
<feature type="transmembrane region" description="Helical" evidence="16">
    <location>
        <begin position="177"/>
        <end position="195"/>
    </location>
</feature>
<dbReference type="Pfam" id="PF00361">
    <property type="entry name" value="Proton_antipo_M"/>
    <property type="match status" value="1"/>
</dbReference>
<dbReference type="InterPro" id="IPR010934">
    <property type="entry name" value="NADH_DH_su5_C"/>
</dbReference>
<keyword evidence="10 16" id="KW-1133">Transmembrane helix</keyword>
<feature type="transmembrane region" description="Helical" evidence="16">
    <location>
        <begin position="215"/>
        <end position="235"/>
    </location>
</feature>
<dbReference type="PRINTS" id="PR01434">
    <property type="entry name" value="NADHDHGNASE5"/>
</dbReference>
<dbReference type="NCBIfam" id="TIGR01974">
    <property type="entry name" value="NDH_I_L"/>
    <property type="match status" value="1"/>
</dbReference>
<evidence type="ECO:0000256" key="4">
    <source>
        <dbReference type="ARBA" id="ARBA00022448"/>
    </source>
</evidence>
<evidence type="ECO:0000256" key="9">
    <source>
        <dbReference type="ARBA" id="ARBA00022982"/>
    </source>
</evidence>
<keyword evidence="12 16" id="KW-0830">Ubiquinone</keyword>
<accession>A0A679DRA4</accession>
<dbReference type="GO" id="GO:0003954">
    <property type="term" value="F:NADH dehydrogenase activity"/>
    <property type="evidence" value="ECO:0007669"/>
    <property type="project" value="TreeGrafter"/>
</dbReference>
<feature type="transmembrane region" description="Helical" evidence="16">
    <location>
        <begin position="90"/>
        <end position="110"/>
    </location>
</feature>
<feature type="transmembrane region" description="Helical" evidence="16">
    <location>
        <begin position="331"/>
        <end position="353"/>
    </location>
</feature>
<evidence type="ECO:0000256" key="14">
    <source>
        <dbReference type="ARBA" id="ARBA00023136"/>
    </source>
</evidence>
<keyword evidence="14 16" id="KW-0472">Membrane</keyword>
<feature type="transmembrane region" description="Helical" evidence="16">
    <location>
        <begin position="374"/>
        <end position="393"/>
    </location>
</feature>
<keyword evidence="5" id="KW-0679">Respiratory chain</keyword>
<dbReference type="PANTHER" id="PTHR42829">
    <property type="entry name" value="NADH-UBIQUINONE OXIDOREDUCTASE CHAIN 5"/>
    <property type="match status" value="1"/>
</dbReference>
<feature type="domain" description="NADH:quinone oxidoreductase/Mrp antiporter transmembrane" evidence="17">
    <location>
        <begin position="139"/>
        <end position="420"/>
    </location>
</feature>
<dbReference type="InterPro" id="IPR018393">
    <property type="entry name" value="NADHpl_OxRdtase_5_subgr"/>
</dbReference>
<evidence type="ECO:0000256" key="7">
    <source>
        <dbReference type="ARBA" id="ARBA00022792"/>
    </source>
</evidence>
<comment type="function">
    <text evidence="16">Core subunit of the mitochondrial membrane respiratory chain NADH dehydrogenase (Complex I) which catalyzes electron transfer from NADH through the respiratory chain, using ubiquinone as an electron acceptor. Essential for the catalytic activity and assembly of complex I.</text>
</comment>
<evidence type="ECO:0000259" key="19">
    <source>
        <dbReference type="Pfam" id="PF06455"/>
    </source>
</evidence>
<keyword evidence="9" id="KW-0249">Electron transport</keyword>
<feature type="transmembrane region" description="Helical" evidence="16">
    <location>
        <begin position="122"/>
        <end position="139"/>
    </location>
</feature>
<evidence type="ECO:0000256" key="16">
    <source>
        <dbReference type="RuleBase" id="RU003404"/>
    </source>
</evidence>
<proteinExistence type="inferred from homology"/>
<keyword evidence="7" id="KW-0999">Mitochondrion inner membrane</keyword>
<feature type="transmembrane region" description="Helical" evidence="16">
    <location>
        <begin position="594"/>
        <end position="611"/>
    </location>
</feature>
<evidence type="ECO:0000256" key="10">
    <source>
        <dbReference type="ARBA" id="ARBA00022989"/>
    </source>
</evidence>
<geneLocation type="mitochondrion" evidence="20"/>
<keyword evidence="13 16" id="KW-0496">Mitochondrion</keyword>
<dbReference type="EMBL" id="LC493923">
    <property type="protein sequence ID" value="BBM34859.1"/>
    <property type="molecule type" value="Genomic_DNA"/>
</dbReference>
<dbReference type="EC" id="7.1.1.2" evidence="2 16"/>
<organism evidence="20">
    <name type="scientific">Nectoliparis pelagicus</name>
    <name type="common">tadpole snailfish</name>
    <dbReference type="NCBI Taxonomy" id="446815"/>
    <lineage>
        <taxon>Eukaryota</taxon>
        <taxon>Metazoa</taxon>
        <taxon>Chordata</taxon>
        <taxon>Craniata</taxon>
        <taxon>Vertebrata</taxon>
        <taxon>Euteleostomi</taxon>
        <taxon>Actinopterygii</taxon>
        <taxon>Neopterygii</taxon>
        <taxon>Teleostei</taxon>
        <taxon>Neoteleostei</taxon>
        <taxon>Acanthomorphata</taxon>
        <taxon>Eupercaria</taxon>
        <taxon>Perciformes</taxon>
        <taxon>Cottioidei</taxon>
        <taxon>Cottales</taxon>
        <taxon>Liparidae</taxon>
        <taxon>Nectoliparis</taxon>
    </lineage>
</organism>
<comment type="similarity">
    <text evidence="16">Belongs to the complex I subunit 5 family.</text>
</comment>
<dbReference type="InterPro" id="IPR001750">
    <property type="entry name" value="ND/Mrp_TM"/>
</dbReference>
<protein>
    <recommendedName>
        <fullName evidence="3 16">NADH-ubiquinone oxidoreductase chain 5</fullName>
        <ecNumber evidence="2 16">7.1.1.2</ecNumber>
    </recommendedName>
</protein>
<evidence type="ECO:0000256" key="1">
    <source>
        <dbReference type="ARBA" id="ARBA00004448"/>
    </source>
</evidence>
<feature type="transmembrane region" description="Helical" evidence="16">
    <location>
        <begin position="247"/>
        <end position="267"/>
    </location>
</feature>
<dbReference type="GO" id="GO:0015990">
    <property type="term" value="P:electron transport coupled proton transport"/>
    <property type="evidence" value="ECO:0007669"/>
    <property type="project" value="TreeGrafter"/>
</dbReference>
<dbReference type="InterPro" id="IPR003945">
    <property type="entry name" value="NU5C-like"/>
</dbReference>
<feature type="transmembrane region" description="Helical" evidence="16">
    <location>
        <begin position="145"/>
        <end position="165"/>
    </location>
</feature>
<feature type="transmembrane region" description="Helical" evidence="16">
    <location>
        <begin position="6"/>
        <end position="27"/>
    </location>
</feature>
<keyword evidence="11 16" id="KW-0520">NAD</keyword>
<evidence type="ECO:0000256" key="12">
    <source>
        <dbReference type="ARBA" id="ARBA00023075"/>
    </source>
</evidence>
<evidence type="ECO:0000256" key="6">
    <source>
        <dbReference type="ARBA" id="ARBA00022692"/>
    </source>
</evidence>
<feature type="transmembrane region" description="Helical" evidence="16">
    <location>
        <begin position="413"/>
        <end position="436"/>
    </location>
</feature>
<evidence type="ECO:0000313" key="20">
    <source>
        <dbReference type="EMBL" id="BBM34859.1"/>
    </source>
</evidence>
<keyword evidence="4 16" id="KW-0813">Transport</keyword>
<dbReference type="GO" id="GO:0042773">
    <property type="term" value="P:ATP synthesis coupled electron transport"/>
    <property type="evidence" value="ECO:0007669"/>
    <property type="project" value="InterPro"/>
</dbReference>
<feature type="transmembrane region" description="Helical" evidence="16">
    <location>
        <begin position="279"/>
        <end position="300"/>
    </location>
</feature>
<feature type="domain" description="NADH-Ubiquinone oxidoreductase (complex I) chain 5 N-terminal" evidence="18">
    <location>
        <begin position="73"/>
        <end position="123"/>
    </location>
</feature>
<comment type="catalytic activity">
    <reaction evidence="15 16">
        <text>a ubiquinone + NADH + 5 H(+)(in) = a ubiquinol + NAD(+) + 4 H(+)(out)</text>
        <dbReference type="Rhea" id="RHEA:29091"/>
        <dbReference type="Rhea" id="RHEA-COMP:9565"/>
        <dbReference type="Rhea" id="RHEA-COMP:9566"/>
        <dbReference type="ChEBI" id="CHEBI:15378"/>
        <dbReference type="ChEBI" id="CHEBI:16389"/>
        <dbReference type="ChEBI" id="CHEBI:17976"/>
        <dbReference type="ChEBI" id="CHEBI:57540"/>
        <dbReference type="ChEBI" id="CHEBI:57945"/>
        <dbReference type="EC" id="7.1.1.2"/>
    </reaction>
</comment>
<feature type="transmembrane region" description="Helical" evidence="16">
    <location>
        <begin position="47"/>
        <end position="64"/>
    </location>
</feature>
<keyword evidence="6 16" id="KW-0812">Transmembrane</keyword>
<dbReference type="AlphaFoldDB" id="A0A679DRA4"/>